<name>A0A914S4E6_PAREQ</name>
<evidence type="ECO:0000313" key="4">
    <source>
        <dbReference type="Proteomes" id="UP000887564"/>
    </source>
</evidence>
<sequence length="353" mass="40483">MFYWWTAVVSLSCLYNYVMVVIMVFEELHNHHYTEWIIANGIADSVNFLDILIQSRRAYRLMLKRKEKNLSVLLSEHFIEFAFFADLAAILPTDLMLLIRDDLSVLRVNRLFKTYRVWNFIDLTEIRTSCPNLFRILKLITTSANRFNPARLDDWIFSYDKIADPVVPICGSWRHEANCSFNEMGRNPIARDTYVDELSSFWSNSISAKFDANLPSGFFFRISELGNLHMNISDTIDAKMLPIKQYSKSLNPATWLPSPNYTFQNGFEIIDTLIGLVIFAVIVGDVGNMVTDMNANLSFGLSISGNFDQEMYIVKRGTLEVVSDDGQKVFVTLKEGTVFGELSILDIPGKFFN</sequence>
<reference evidence="5" key="1">
    <citation type="submission" date="2022-11" db="UniProtKB">
        <authorList>
            <consortium name="WormBaseParasite"/>
        </authorList>
    </citation>
    <scope>IDENTIFICATION</scope>
</reference>
<feature type="transmembrane region" description="Helical" evidence="2">
    <location>
        <begin position="6"/>
        <end position="25"/>
    </location>
</feature>
<keyword evidence="1" id="KW-0406">Ion transport</keyword>
<keyword evidence="4" id="KW-1185">Reference proteome</keyword>
<organism evidence="4 5">
    <name type="scientific">Parascaris equorum</name>
    <name type="common">Equine roundworm</name>
    <dbReference type="NCBI Taxonomy" id="6256"/>
    <lineage>
        <taxon>Eukaryota</taxon>
        <taxon>Metazoa</taxon>
        <taxon>Ecdysozoa</taxon>
        <taxon>Nematoda</taxon>
        <taxon>Chromadorea</taxon>
        <taxon>Rhabditida</taxon>
        <taxon>Spirurina</taxon>
        <taxon>Ascaridomorpha</taxon>
        <taxon>Ascaridoidea</taxon>
        <taxon>Ascarididae</taxon>
        <taxon>Parascaris</taxon>
    </lineage>
</organism>
<dbReference type="Gene3D" id="1.10.287.70">
    <property type="match status" value="1"/>
</dbReference>
<keyword evidence="2" id="KW-0472">Membrane</keyword>
<dbReference type="SUPFAM" id="SSF81324">
    <property type="entry name" value="Voltage-gated potassium channels"/>
    <property type="match status" value="1"/>
</dbReference>
<evidence type="ECO:0000256" key="1">
    <source>
        <dbReference type="ARBA" id="ARBA00023286"/>
    </source>
</evidence>
<evidence type="ECO:0000259" key="3">
    <source>
        <dbReference type="PROSITE" id="PS50042"/>
    </source>
</evidence>
<dbReference type="GO" id="GO:0044877">
    <property type="term" value="F:protein-containing complex binding"/>
    <property type="evidence" value="ECO:0007669"/>
    <property type="project" value="TreeGrafter"/>
</dbReference>
<dbReference type="GO" id="GO:0005222">
    <property type="term" value="F:intracellularly cAMP-activated cation channel activity"/>
    <property type="evidence" value="ECO:0007669"/>
    <property type="project" value="TreeGrafter"/>
</dbReference>
<dbReference type="PANTHER" id="PTHR45638">
    <property type="entry name" value="CYCLIC NUCLEOTIDE-GATED CATION CHANNEL SUBUNIT A"/>
    <property type="match status" value="1"/>
</dbReference>
<dbReference type="GO" id="GO:0005223">
    <property type="term" value="F:intracellularly cGMP-activated cation channel activity"/>
    <property type="evidence" value="ECO:0007669"/>
    <property type="project" value="TreeGrafter"/>
</dbReference>
<accession>A0A914S4E6</accession>
<dbReference type="Proteomes" id="UP000887564">
    <property type="component" value="Unplaced"/>
</dbReference>
<keyword evidence="1" id="KW-0407">Ion channel</keyword>
<dbReference type="InterPro" id="IPR018490">
    <property type="entry name" value="cNMP-bd_dom_sf"/>
</dbReference>
<keyword evidence="2" id="KW-0812">Transmembrane</keyword>
<protein>
    <submittedName>
        <fullName evidence="5">Cyclic nucleotide-binding domain-containing protein</fullName>
    </submittedName>
</protein>
<dbReference type="SUPFAM" id="SSF51206">
    <property type="entry name" value="cAMP-binding domain-like"/>
    <property type="match status" value="1"/>
</dbReference>
<evidence type="ECO:0000313" key="5">
    <source>
        <dbReference type="WBParaSite" id="PEQ_0001202401-mRNA-1"/>
    </source>
</evidence>
<dbReference type="AlphaFoldDB" id="A0A914S4E6"/>
<dbReference type="GO" id="GO:0030553">
    <property type="term" value="F:cGMP binding"/>
    <property type="evidence" value="ECO:0007669"/>
    <property type="project" value="TreeGrafter"/>
</dbReference>
<evidence type="ECO:0000256" key="2">
    <source>
        <dbReference type="SAM" id="Phobius"/>
    </source>
</evidence>
<proteinExistence type="predicted"/>
<dbReference type="InterPro" id="IPR014710">
    <property type="entry name" value="RmlC-like_jellyroll"/>
</dbReference>
<feature type="domain" description="Cyclic nucleotide-binding" evidence="3">
    <location>
        <begin position="305"/>
        <end position="353"/>
    </location>
</feature>
<keyword evidence="1" id="KW-1071">Ligand-gated ion channel</keyword>
<keyword evidence="1" id="KW-0813">Transport</keyword>
<dbReference type="Gene3D" id="2.60.120.10">
    <property type="entry name" value="Jelly Rolls"/>
    <property type="match status" value="1"/>
</dbReference>
<dbReference type="WBParaSite" id="PEQ_0001202401-mRNA-1">
    <property type="protein sequence ID" value="PEQ_0001202401-mRNA-1"/>
    <property type="gene ID" value="PEQ_0001202401"/>
</dbReference>
<dbReference type="GO" id="GO:0005886">
    <property type="term" value="C:plasma membrane"/>
    <property type="evidence" value="ECO:0007669"/>
    <property type="project" value="TreeGrafter"/>
</dbReference>
<keyword evidence="2" id="KW-1133">Transmembrane helix</keyword>
<dbReference type="GO" id="GO:0017071">
    <property type="term" value="C:intracellular cyclic nucleotide activated cation channel complex"/>
    <property type="evidence" value="ECO:0007669"/>
    <property type="project" value="TreeGrafter"/>
</dbReference>
<dbReference type="InterPro" id="IPR050866">
    <property type="entry name" value="CNG_cation_channel"/>
</dbReference>
<dbReference type="PANTHER" id="PTHR45638:SF11">
    <property type="entry name" value="CYCLIC NUCLEOTIDE-GATED CATION CHANNEL SUBUNIT A"/>
    <property type="match status" value="1"/>
</dbReference>
<dbReference type="PROSITE" id="PS50042">
    <property type="entry name" value="CNMP_BINDING_3"/>
    <property type="match status" value="1"/>
</dbReference>
<dbReference type="InterPro" id="IPR000595">
    <property type="entry name" value="cNMP-bd_dom"/>
</dbReference>